<dbReference type="STRING" id="1797533.A2731_03935"/>
<dbReference type="Pfam" id="PF13408">
    <property type="entry name" value="Zn_ribbon_recom"/>
    <property type="match status" value="1"/>
</dbReference>
<dbReference type="GO" id="GO:0003677">
    <property type="term" value="F:DNA binding"/>
    <property type="evidence" value="ECO:0007669"/>
    <property type="project" value="InterPro"/>
</dbReference>
<name>A0A1G1XVL1_9BACT</name>
<comment type="caution">
    <text evidence="3">The sequence shown here is derived from an EMBL/GenBank/DDBJ whole genome shotgun (WGS) entry which is preliminary data.</text>
</comment>
<dbReference type="InterPro" id="IPR050639">
    <property type="entry name" value="SSR_resolvase"/>
</dbReference>
<dbReference type="InterPro" id="IPR038109">
    <property type="entry name" value="DNA_bind_recomb_sf"/>
</dbReference>
<dbReference type="EMBL" id="MHIC01000036">
    <property type="protein sequence ID" value="OGY44068.1"/>
    <property type="molecule type" value="Genomic_DNA"/>
</dbReference>
<reference evidence="3 4" key="1">
    <citation type="journal article" date="2016" name="Nat. Commun.">
        <title>Thousands of microbial genomes shed light on interconnected biogeochemical processes in an aquifer system.</title>
        <authorList>
            <person name="Anantharaman K."/>
            <person name="Brown C.T."/>
            <person name="Hug L.A."/>
            <person name="Sharon I."/>
            <person name="Castelle C.J."/>
            <person name="Probst A.J."/>
            <person name="Thomas B.C."/>
            <person name="Singh A."/>
            <person name="Wilkins M.J."/>
            <person name="Karaoz U."/>
            <person name="Brodie E.L."/>
            <person name="Williams K.H."/>
            <person name="Hubbard S.S."/>
            <person name="Banfield J.F."/>
        </authorList>
    </citation>
    <scope>NUCLEOTIDE SEQUENCE [LARGE SCALE GENOMIC DNA]</scope>
</reference>
<dbReference type="InterPro" id="IPR025827">
    <property type="entry name" value="Zn_ribbon_recom_dom"/>
</dbReference>
<evidence type="ECO:0008006" key="5">
    <source>
        <dbReference type="Google" id="ProtNLM"/>
    </source>
</evidence>
<dbReference type="InterPro" id="IPR011109">
    <property type="entry name" value="DNA_bind_recombinase_dom"/>
</dbReference>
<dbReference type="GO" id="GO:0000150">
    <property type="term" value="F:DNA strand exchange activity"/>
    <property type="evidence" value="ECO:0007669"/>
    <property type="project" value="InterPro"/>
</dbReference>
<dbReference type="SUPFAM" id="SSF53041">
    <property type="entry name" value="Resolvase-like"/>
    <property type="match status" value="1"/>
</dbReference>
<dbReference type="Proteomes" id="UP000176241">
    <property type="component" value="Unassembled WGS sequence"/>
</dbReference>
<organism evidence="3 4">
    <name type="scientific">Candidatus Buchananbacteria bacterium RIFCSPHIGHO2_01_FULL_39_8</name>
    <dbReference type="NCBI Taxonomy" id="1797533"/>
    <lineage>
        <taxon>Bacteria</taxon>
        <taxon>Candidatus Buchananiibacteriota</taxon>
    </lineage>
</organism>
<dbReference type="PROSITE" id="PS51736">
    <property type="entry name" value="RECOMBINASES_3"/>
    <property type="match status" value="1"/>
</dbReference>
<proteinExistence type="predicted"/>
<dbReference type="Gene3D" id="3.40.50.1390">
    <property type="entry name" value="Resolvase, N-terminal catalytic domain"/>
    <property type="match status" value="1"/>
</dbReference>
<feature type="domain" description="Resolvase/invertase-type recombinase catalytic" evidence="1">
    <location>
        <begin position="12"/>
        <end position="159"/>
    </location>
</feature>
<dbReference type="Pfam" id="PF07508">
    <property type="entry name" value="Recombinase"/>
    <property type="match status" value="1"/>
</dbReference>
<dbReference type="PROSITE" id="PS51737">
    <property type="entry name" value="RECOMBINASE_DNA_BIND"/>
    <property type="match status" value="1"/>
</dbReference>
<dbReference type="Pfam" id="PF00239">
    <property type="entry name" value="Resolvase"/>
    <property type="match status" value="1"/>
</dbReference>
<sequence>METTSVTEQKINYCLYARKSTESEEKQILSIDSQIKEMTELAVKENLNVVEIKRESHSAKASGQRPVFNELIQEIRKGKFNGILTWAPDRLSRNAGDLGSLVDLMDEKILLHIKTYGQEFSNSPNEKFLLMILGSQAKLENDNKSINVKRGLKTKAEMGFWPAIAPTGYLNDKQNEQTGVVMIDPKRSAIIKQMFEKVAYEQWSGRKVFQWLKFDLDFKTSRGKPLSLANIYRLLKNSFYTGTFEYPANSGKFFKGKHQPLISQALFDQVQKQITLERHVKYASKEFAFTRLIKCGSCGSGVTAQEKFKNLKDGTMNRYVYYGCTRSRDKVCKAGYLREEDLLTQFLNLIDQADLNELGIKHKLELEIKRYQTFQQSVFGSKQKLRINLEVDMKNYAKYILQAGSISEKRELLACLKSKVVLKDKRLELEKESSG</sequence>
<dbReference type="PANTHER" id="PTHR30461">
    <property type="entry name" value="DNA-INVERTASE FROM LAMBDOID PROPHAGE"/>
    <property type="match status" value="1"/>
</dbReference>
<accession>A0A1G1XVL1</accession>
<evidence type="ECO:0000313" key="3">
    <source>
        <dbReference type="EMBL" id="OGY44068.1"/>
    </source>
</evidence>
<dbReference type="SMART" id="SM00857">
    <property type="entry name" value="Resolvase"/>
    <property type="match status" value="1"/>
</dbReference>
<evidence type="ECO:0000259" key="1">
    <source>
        <dbReference type="PROSITE" id="PS51736"/>
    </source>
</evidence>
<evidence type="ECO:0000259" key="2">
    <source>
        <dbReference type="PROSITE" id="PS51737"/>
    </source>
</evidence>
<gene>
    <name evidence="3" type="ORF">A2731_03935</name>
</gene>
<dbReference type="InterPro" id="IPR036162">
    <property type="entry name" value="Resolvase-like_N_sf"/>
</dbReference>
<protein>
    <recommendedName>
        <fullName evidence="5">Resolvase/invertase-type recombinase catalytic domain-containing protein</fullName>
    </recommendedName>
</protein>
<feature type="domain" description="Recombinase" evidence="2">
    <location>
        <begin position="166"/>
        <end position="281"/>
    </location>
</feature>
<dbReference type="PANTHER" id="PTHR30461:SF23">
    <property type="entry name" value="DNA RECOMBINASE-RELATED"/>
    <property type="match status" value="1"/>
</dbReference>
<dbReference type="Gene3D" id="3.90.1750.20">
    <property type="entry name" value="Putative Large Serine Recombinase, Chain B, Domain 2"/>
    <property type="match status" value="1"/>
</dbReference>
<dbReference type="AlphaFoldDB" id="A0A1G1XVL1"/>
<evidence type="ECO:0000313" key="4">
    <source>
        <dbReference type="Proteomes" id="UP000176241"/>
    </source>
</evidence>
<dbReference type="InterPro" id="IPR006119">
    <property type="entry name" value="Resolv_N"/>
</dbReference>
<dbReference type="CDD" id="cd00338">
    <property type="entry name" value="Ser_Recombinase"/>
    <property type="match status" value="1"/>
</dbReference>